<keyword evidence="3" id="KW-1185">Reference proteome</keyword>
<evidence type="ECO:0000259" key="1">
    <source>
        <dbReference type="Pfam" id="PF05050"/>
    </source>
</evidence>
<dbReference type="InterPro" id="IPR006342">
    <property type="entry name" value="FkbM_mtfrase"/>
</dbReference>
<comment type="caution">
    <text evidence="2">The sequence shown here is derived from an EMBL/GenBank/DDBJ whole genome shotgun (WGS) entry which is preliminary data.</text>
</comment>
<name>A0ABV4JZ30_9BACT</name>
<sequence length="259" mass="29104">MHQELKRAARAEVERLFGEDAPRPVQFGDIGELDFPFFSMGSIDSRNLFDLDELIIFSFYRKNRGRYKNVLDVGANIGLHSTLLSLMGYTVRCFEPDPVHFELLQRNLKANGCSNVEPHAAAMSDSDGETEFCRVKGNTTGSHIKGAKANPYGELDYFPVKIEAANPHLKWADLVKMDVEGHEPTILTATDRDIWEGTDAFVEIENAENGAIVFEHMSKLGVNLFAEKLNWQRVRSAEDMPAGYKEGSLFVSVKDAMPW</sequence>
<dbReference type="Proteomes" id="UP001568698">
    <property type="component" value="Unassembled WGS sequence"/>
</dbReference>
<feature type="domain" description="Methyltransferase FkbM" evidence="1">
    <location>
        <begin position="72"/>
        <end position="197"/>
    </location>
</feature>
<keyword evidence="2" id="KW-0808">Transferase</keyword>
<dbReference type="GO" id="GO:0032259">
    <property type="term" value="P:methylation"/>
    <property type="evidence" value="ECO:0007669"/>
    <property type="project" value="UniProtKB-KW"/>
</dbReference>
<dbReference type="InterPro" id="IPR052514">
    <property type="entry name" value="SAM-dependent_MTase"/>
</dbReference>
<accession>A0ABV4JZ30</accession>
<dbReference type="GO" id="GO:0008168">
    <property type="term" value="F:methyltransferase activity"/>
    <property type="evidence" value="ECO:0007669"/>
    <property type="project" value="UniProtKB-KW"/>
</dbReference>
<dbReference type="SUPFAM" id="SSF53335">
    <property type="entry name" value="S-adenosyl-L-methionine-dependent methyltransferases"/>
    <property type="match status" value="1"/>
</dbReference>
<evidence type="ECO:0000313" key="2">
    <source>
        <dbReference type="EMBL" id="MEZ7195961.1"/>
    </source>
</evidence>
<gene>
    <name evidence="2" type="ORF">AB6M95_04305</name>
</gene>
<protein>
    <submittedName>
        <fullName evidence="2">FkbM family methyltransferase</fullName>
    </submittedName>
</protein>
<evidence type="ECO:0000313" key="3">
    <source>
        <dbReference type="Proteomes" id="UP001568698"/>
    </source>
</evidence>
<dbReference type="Gene3D" id="3.40.50.150">
    <property type="entry name" value="Vaccinia Virus protein VP39"/>
    <property type="match status" value="1"/>
</dbReference>
<organism evidence="2 3">
    <name type="scientific">Pseudodesulfovibrio karagichevae</name>
    <dbReference type="NCBI Taxonomy" id="3239305"/>
    <lineage>
        <taxon>Bacteria</taxon>
        <taxon>Pseudomonadati</taxon>
        <taxon>Thermodesulfobacteriota</taxon>
        <taxon>Desulfovibrionia</taxon>
        <taxon>Desulfovibrionales</taxon>
        <taxon>Desulfovibrionaceae</taxon>
    </lineage>
</organism>
<keyword evidence="2" id="KW-0489">Methyltransferase</keyword>
<reference evidence="2 3" key="1">
    <citation type="submission" date="2024-08" db="EMBL/GenBank/DDBJ databases">
        <title>Sulfate-reducing bacteria isolated from formation water of the oil field in Kazakhstan and description of Pseudodesulfovibrio sp.</title>
        <authorList>
            <person name="Bidzhieva S.K."/>
            <person name="Tourova T.P."/>
            <person name="Grouzdev D.S."/>
            <person name="Beletsky A.V."/>
            <person name="Sokolova D.S."/>
            <person name="Samigullina S.R."/>
            <person name="Poltaraus A.B."/>
            <person name="Avtukh A.N."/>
            <person name="Tereshina V.M."/>
            <person name="Zhaparov N.S."/>
            <person name="Mardanov A.V."/>
            <person name="Nazina T.N."/>
        </authorList>
    </citation>
    <scope>NUCLEOTIDE SEQUENCE [LARGE SCALE GENOMIC DNA]</scope>
    <source>
        <strain evidence="2 3">9FUS</strain>
    </source>
</reference>
<dbReference type="Pfam" id="PF05050">
    <property type="entry name" value="Methyltransf_21"/>
    <property type="match status" value="1"/>
</dbReference>
<dbReference type="PANTHER" id="PTHR34203">
    <property type="entry name" value="METHYLTRANSFERASE, FKBM FAMILY PROTEIN"/>
    <property type="match status" value="1"/>
</dbReference>
<dbReference type="NCBIfam" id="TIGR01444">
    <property type="entry name" value="fkbM_fam"/>
    <property type="match status" value="1"/>
</dbReference>
<proteinExistence type="predicted"/>
<dbReference type="PANTHER" id="PTHR34203:SF15">
    <property type="entry name" value="SLL1173 PROTEIN"/>
    <property type="match status" value="1"/>
</dbReference>
<dbReference type="InterPro" id="IPR029063">
    <property type="entry name" value="SAM-dependent_MTases_sf"/>
</dbReference>
<dbReference type="EMBL" id="JBGLYH010000007">
    <property type="protein sequence ID" value="MEZ7195961.1"/>
    <property type="molecule type" value="Genomic_DNA"/>
</dbReference>
<dbReference type="RefSeq" id="WP_371385504.1">
    <property type="nucleotide sequence ID" value="NZ_JBGLYH010000007.1"/>
</dbReference>